<proteinExistence type="predicted"/>
<organism evidence="1 2">
    <name type="scientific">Racocetra persica</name>
    <dbReference type="NCBI Taxonomy" id="160502"/>
    <lineage>
        <taxon>Eukaryota</taxon>
        <taxon>Fungi</taxon>
        <taxon>Fungi incertae sedis</taxon>
        <taxon>Mucoromycota</taxon>
        <taxon>Glomeromycotina</taxon>
        <taxon>Glomeromycetes</taxon>
        <taxon>Diversisporales</taxon>
        <taxon>Gigasporaceae</taxon>
        <taxon>Racocetra</taxon>
    </lineage>
</organism>
<dbReference type="EMBL" id="CAJVQC010069320">
    <property type="protein sequence ID" value="CAG8808838.1"/>
    <property type="molecule type" value="Genomic_DNA"/>
</dbReference>
<evidence type="ECO:0000313" key="2">
    <source>
        <dbReference type="Proteomes" id="UP000789920"/>
    </source>
</evidence>
<gene>
    <name evidence="1" type="ORF">RPERSI_LOCUS22722</name>
</gene>
<protein>
    <submittedName>
        <fullName evidence="1">11050_t:CDS:1</fullName>
    </submittedName>
</protein>
<comment type="caution">
    <text evidence="1">The sequence shown here is derived from an EMBL/GenBank/DDBJ whole genome shotgun (WGS) entry which is preliminary data.</text>
</comment>
<evidence type="ECO:0000313" key="1">
    <source>
        <dbReference type="EMBL" id="CAG8808838.1"/>
    </source>
</evidence>
<dbReference type="Proteomes" id="UP000789920">
    <property type="component" value="Unassembled WGS sequence"/>
</dbReference>
<sequence>LVVEDCGNWGTPIGFALSNKENMHTIRLALIFNAGLVTYWNSRTIEHQNGLSRSQPDITRRINQGKLKVLQDDILEVPDNPNFLYVRMNNQKQNNFRSPYTTDKIKFGDSEAQGISKMITKLAAKHMVPMLPNYYLVNYITGECTCLDFIWHGSFRDFCKHGHAARIYVSIKRNKHSINQTKKELV</sequence>
<accession>A0ACA9RUZ4</accession>
<feature type="non-terminal residue" evidence="1">
    <location>
        <position position="186"/>
    </location>
</feature>
<feature type="non-terminal residue" evidence="1">
    <location>
        <position position="1"/>
    </location>
</feature>
<reference evidence="1" key="1">
    <citation type="submission" date="2021-06" db="EMBL/GenBank/DDBJ databases">
        <authorList>
            <person name="Kallberg Y."/>
            <person name="Tangrot J."/>
            <person name="Rosling A."/>
        </authorList>
    </citation>
    <scope>NUCLEOTIDE SEQUENCE</scope>
    <source>
        <strain evidence="1">MA461A</strain>
    </source>
</reference>
<name>A0ACA9RUZ4_9GLOM</name>
<keyword evidence="2" id="KW-1185">Reference proteome</keyword>